<accession>A0A1T4M100</accession>
<evidence type="ECO:0000313" key="2">
    <source>
        <dbReference type="Proteomes" id="UP000243297"/>
    </source>
</evidence>
<dbReference type="STRING" id="118967.SAMN02745191_1135"/>
<dbReference type="RefSeq" id="WP_078711544.1">
    <property type="nucleotide sequence ID" value="NZ_FUWY01000002.1"/>
</dbReference>
<dbReference type="AlphaFoldDB" id="A0A1T4M100"/>
<dbReference type="OrthoDB" id="9765386at2"/>
<sequence>MGIIDKVFKRKQMHGIRQRLEMINAYSPVFTSFQGGLYEMDLTRTAIHVLATHTSKLNIVINGNSYKTLEKILRVKPNDNMTLSQFLYRLRTIYEIENNAYIIPIYADNGDIIGLYPISTIGSSIVNRDGKVYLRYMFNNEPDAIEYDKVGHLKKMQYKSEFFGESNAPLSATMDMIETQNQGIKNSVKASAVIRFIGKISGTFKTNDLVAERKRLEEENFDSNNPNGILLIDKKYDDFKQITPQSYVVDAKQQELIQTNIQNYFGVSIDVIQNKATEDVWNSTYEGAIEPFGIQLSQVLTKMLYTTNELYYGNEVLFESNRLQFMSPKTKIEMITQLSDRGMMSQNQGLTIMNMPKVPNGDKRYIRREYVEVDKLDKDILSDEEEEKDDIKG</sequence>
<organism evidence="1 2">
    <name type="scientific">Anaerorhabdus furcosa</name>
    <dbReference type="NCBI Taxonomy" id="118967"/>
    <lineage>
        <taxon>Bacteria</taxon>
        <taxon>Bacillati</taxon>
        <taxon>Bacillota</taxon>
        <taxon>Erysipelotrichia</taxon>
        <taxon>Erysipelotrichales</taxon>
        <taxon>Erysipelotrichaceae</taxon>
        <taxon>Anaerorhabdus</taxon>
    </lineage>
</organism>
<dbReference type="Pfam" id="PF04860">
    <property type="entry name" value="Phage_portal"/>
    <property type="match status" value="1"/>
</dbReference>
<dbReference type="EMBL" id="FUWY01000002">
    <property type="protein sequence ID" value="SJZ60602.1"/>
    <property type="molecule type" value="Genomic_DNA"/>
</dbReference>
<proteinExistence type="predicted"/>
<evidence type="ECO:0000313" key="1">
    <source>
        <dbReference type="EMBL" id="SJZ60602.1"/>
    </source>
</evidence>
<name>A0A1T4M100_9FIRM</name>
<gene>
    <name evidence="1" type="ORF">SAMN02745191_1135</name>
</gene>
<dbReference type="Proteomes" id="UP000243297">
    <property type="component" value="Unassembled WGS sequence"/>
</dbReference>
<protein>
    <submittedName>
        <fullName evidence="1">Phage portal protein, HK97 family</fullName>
    </submittedName>
</protein>
<keyword evidence="2" id="KW-1185">Reference proteome</keyword>
<reference evidence="2" key="1">
    <citation type="submission" date="2017-02" db="EMBL/GenBank/DDBJ databases">
        <authorList>
            <person name="Varghese N."/>
            <person name="Submissions S."/>
        </authorList>
    </citation>
    <scope>NUCLEOTIDE SEQUENCE [LARGE SCALE GENOMIC DNA]</scope>
    <source>
        <strain evidence="2">ATCC 25662</strain>
    </source>
</reference>
<dbReference type="InterPro" id="IPR006944">
    <property type="entry name" value="Phage/GTA_portal"/>
</dbReference>